<dbReference type="OrthoDB" id="7860253at2"/>
<accession>A0A1I3UMV3</accession>
<reference evidence="2 3" key="1">
    <citation type="submission" date="2016-10" db="EMBL/GenBank/DDBJ databases">
        <authorList>
            <person name="de Groot N.N."/>
        </authorList>
    </citation>
    <scope>NUCLEOTIDE SEQUENCE [LARGE SCALE GENOMIC DNA]</scope>
    <source>
        <strain evidence="2 3">DSM 19073</strain>
    </source>
</reference>
<dbReference type="Proteomes" id="UP000199110">
    <property type="component" value="Unassembled WGS sequence"/>
</dbReference>
<evidence type="ECO:0000313" key="3">
    <source>
        <dbReference type="Proteomes" id="UP000199110"/>
    </source>
</evidence>
<name>A0A1I3UMV3_9RHOB</name>
<keyword evidence="1" id="KW-0812">Transmembrane</keyword>
<organism evidence="2 3">
    <name type="scientific">Jannaschia pohangensis</name>
    <dbReference type="NCBI Taxonomy" id="390807"/>
    <lineage>
        <taxon>Bacteria</taxon>
        <taxon>Pseudomonadati</taxon>
        <taxon>Pseudomonadota</taxon>
        <taxon>Alphaproteobacteria</taxon>
        <taxon>Rhodobacterales</taxon>
        <taxon>Roseobacteraceae</taxon>
        <taxon>Jannaschia</taxon>
    </lineage>
</organism>
<evidence type="ECO:0000256" key="1">
    <source>
        <dbReference type="SAM" id="Phobius"/>
    </source>
</evidence>
<dbReference type="RefSeq" id="WP_092784804.1">
    <property type="nucleotide sequence ID" value="NZ_FORA01000008.1"/>
</dbReference>
<protein>
    <submittedName>
        <fullName evidence="2">Biopolymer transport protein ExbD</fullName>
    </submittedName>
</protein>
<dbReference type="AlphaFoldDB" id="A0A1I3UMV3"/>
<dbReference type="STRING" id="390807.SAMN04488095_3777"/>
<keyword evidence="1" id="KW-1133">Transmembrane helix</keyword>
<keyword evidence="1" id="KW-0472">Membrane</keyword>
<sequence>MQSRLPPKRDKTAGLDTSFAIVNIVLLLIFFFLATGQLFGGRDPGVDLARTIDLPIAPLPRPLLVVAPDGSLTLDDAPVTATLLGPSIMAATDATSPVLHVLIEGDARARDLIALLDNPTLRGIEIRLVTLDVD</sequence>
<evidence type="ECO:0000313" key="2">
    <source>
        <dbReference type="EMBL" id="SFJ83087.1"/>
    </source>
</evidence>
<dbReference type="EMBL" id="FORA01000008">
    <property type="protein sequence ID" value="SFJ83087.1"/>
    <property type="molecule type" value="Genomic_DNA"/>
</dbReference>
<proteinExistence type="predicted"/>
<gene>
    <name evidence="2" type="ORF">SAMN04488095_3777</name>
</gene>
<feature type="transmembrane region" description="Helical" evidence="1">
    <location>
        <begin position="20"/>
        <end position="40"/>
    </location>
</feature>
<keyword evidence="3" id="KW-1185">Reference proteome</keyword>